<dbReference type="OrthoDB" id="9810913at2"/>
<dbReference type="GO" id="GO:0030170">
    <property type="term" value="F:pyridoxal phosphate binding"/>
    <property type="evidence" value="ECO:0007669"/>
    <property type="project" value="TreeGrafter"/>
</dbReference>
<evidence type="ECO:0000256" key="4">
    <source>
        <dbReference type="PIRSR" id="PIRSR000390-2"/>
    </source>
</evidence>
<keyword evidence="1 4" id="KW-0663">Pyridoxal phosphate</keyword>
<dbReference type="CDD" id="cd00616">
    <property type="entry name" value="AHBA_syn"/>
    <property type="match status" value="1"/>
</dbReference>
<feature type="active site" description="Proton acceptor" evidence="3">
    <location>
        <position position="183"/>
    </location>
</feature>
<gene>
    <name evidence="6" type="ORF">SAMN04488090_0910</name>
</gene>
<proteinExistence type="inferred from homology"/>
<evidence type="ECO:0000256" key="5">
    <source>
        <dbReference type="RuleBase" id="RU004508"/>
    </source>
</evidence>
<dbReference type="AlphaFoldDB" id="A0A1G9K8C3"/>
<keyword evidence="7" id="KW-1185">Reference proteome</keyword>
<organism evidence="6 7">
    <name type="scientific">Siphonobacter aquaeclarae</name>
    <dbReference type="NCBI Taxonomy" id="563176"/>
    <lineage>
        <taxon>Bacteria</taxon>
        <taxon>Pseudomonadati</taxon>
        <taxon>Bacteroidota</taxon>
        <taxon>Cytophagia</taxon>
        <taxon>Cytophagales</taxon>
        <taxon>Cytophagaceae</taxon>
        <taxon>Siphonobacter</taxon>
    </lineage>
</organism>
<dbReference type="RefSeq" id="WP_093198381.1">
    <property type="nucleotide sequence ID" value="NZ_FNGS01000002.1"/>
</dbReference>
<accession>A0A1G9K8C3</accession>
<evidence type="ECO:0000256" key="2">
    <source>
        <dbReference type="ARBA" id="ARBA00037999"/>
    </source>
</evidence>
<dbReference type="InterPro" id="IPR015424">
    <property type="entry name" value="PyrdxlP-dep_Trfase"/>
</dbReference>
<protein>
    <submittedName>
        <fullName evidence="6">dTDP-4-amino-4,6-dideoxygalactose transaminase</fullName>
    </submittedName>
</protein>
<dbReference type="GO" id="GO:0000271">
    <property type="term" value="P:polysaccharide biosynthetic process"/>
    <property type="evidence" value="ECO:0007669"/>
    <property type="project" value="TreeGrafter"/>
</dbReference>
<dbReference type="Gene3D" id="3.40.640.10">
    <property type="entry name" value="Type I PLP-dependent aspartate aminotransferase-like (Major domain)"/>
    <property type="match status" value="1"/>
</dbReference>
<evidence type="ECO:0000256" key="1">
    <source>
        <dbReference type="ARBA" id="ARBA00022898"/>
    </source>
</evidence>
<name>A0A1G9K8C3_9BACT</name>
<dbReference type="Pfam" id="PF01041">
    <property type="entry name" value="DegT_DnrJ_EryC1"/>
    <property type="match status" value="1"/>
</dbReference>
<evidence type="ECO:0000256" key="3">
    <source>
        <dbReference type="PIRSR" id="PIRSR000390-1"/>
    </source>
</evidence>
<feature type="modified residue" description="N6-(pyridoxal phosphate)lysine" evidence="4">
    <location>
        <position position="183"/>
    </location>
</feature>
<evidence type="ECO:0000313" key="6">
    <source>
        <dbReference type="EMBL" id="SDL45675.1"/>
    </source>
</evidence>
<dbReference type="STRING" id="563176.SAMN04488090_0910"/>
<sequence length="359" mass="40345">MSKIFVTKSYLPPQEEYIEYLNGIWERHHLTNQGPLVTELEAKLKSYLGLEQLHFCSNGTVVLQLALRALGIDGEVITTPFSYCATSHVIVWEKATPVFADILPDTLCIDPDAIEAAITPRTQAILATHVYGIPCDVDRIEAIARKHGLHVIYDAAHTFGVKLNGRSLLSFGDVATCSFHATKVFHTVEGGMITTPNAELAAQIKLYRSFGHTNDDYYDIGINAKNSEFHAAMGLCNLPKVGEIIADRKFVTELYDAHLNWDKIRQPVIPASVERNYAYYPVFFDSEETLLRVREALNAEEIYPRRYFFPSLNTLSFLRVNKACPVSEDMALRVLSLPLYPDLPEADVLRIASIINRNL</sequence>
<dbReference type="InterPro" id="IPR015421">
    <property type="entry name" value="PyrdxlP-dep_Trfase_major"/>
</dbReference>
<dbReference type="PANTHER" id="PTHR30244">
    <property type="entry name" value="TRANSAMINASE"/>
    <property type="match status" value="1"/>
</dbReference>
<evidence type="ECO:0000313" key="7">
    <source>
        <dbReference type="Proteomes" id="UP000198901"/>
    </source>
</evidence>
<dbReference type="PIRSF" id="PIRSF000390">
    <property type="entry name" value="PLP_StrS"/>
    <property type="match status" value="1"/>
</dbReference>
<dbReference type="GO" id="GO:0008483">
    <property type="term" value="F:transaminase activity"/>
    <property type="evidence" value="ECO:0007669"/>
    <property type="project" value="TreeGrafter"/>
</dbReference>
<dbReference type="PANTHER" id="PTHR30244:SF9">
    <property type="entry name" value="PROTEIN RV3402C"/>
    <property type="match status" value="1"/>
</dbReference>
<comment type="similarity">
    <text evidence="2 5">Belongs to the DegT/DnrJ/EryC1 family.</text>
</comment>
<reference evidence="6 7" key="1">
    <citation type="submission" date="2016-10" db="EMBL/GenBank/DDBJ databases">
        <authorList>
            <person name="de Groot N.N."/>
        </authorList>
    </citation>
    <scope>NUCLEOTIDE SEQUENCE [LARGE SCALE GENOMIC DNA]</scope>
    <source>
        <strain evidence="6 7">DSM 21668</strain>
    </source>
</reference>
<dbReference type="EMBL" id="FNGS01000002">
    <property type="protein sequence ID" value="SDL45675.1"/>
    <property type="molecule type" value="Genomic_DNA"/>
</dbReference>
<dbReference type="InterPro" id="IPR000653">
    <property type="entry name" value="DegT/StrS_aminotransferase"/>
</dbReference>
<dbReference type="Proteomes" id="UP000198901">
    <property type="component" value="Unassembled WGS sequence"/>
</dbReference>
<dbReference type="SUPFAM" id="SSF53383">
    <property type="entry name" value="PLP-dependent transferases"/>
    <property type="match status" value="1"/>
</dbReference>